<organism evidence="1 2">
    <name type="scientific">Phoxinus phoxinus</name>
    <name type="common">Eurasian minnow</name>
    <dbReference type="NCBI Taxonomy" id="58324"/>
    <lineage>
        <taxon>Eukaryota</taxon>
        <taxon>Metazoa</taxon>
        <taxon>Chordata</taxon>
        <taxon>Craniata</taxon>
        <taxon>Vertebrata</taxon>
        <taxon>Euteleostomi</taxon>
        <taxon>Actinopterygii</taxon>
        <taxon>Neopterygii</taxon>
        <taxon>Teleostei</taxon>
        <taxon>Ostariophysi</taxon>
        <taxon>Cypriniformes</taxon>
        <taxon>Leuciscidae</taxon>
        <taxon>Phoxininae</taxon>
        <taxon>Phoxinus</taxon>
    </lineage>
</organism>
<dbReference type="PANTHER" id="PTHR31751">
    <property type="entry name" value="SI:CH211-108C17.2-RELATED-RELATED"/>
    <property type="match status" value="1"/>
</dbReference>
<dbReference type="AlphaFoldDB" id="A0AAN9CRV2"/>
<proteinExistence type="predicted"/>
<accession>A0AAN9CRV2</accession>
<gene>
    <name evidence="1" type="ORF">R3I93_012491</name>
</gene>
<reference evidence="1 2" key="1">
    <citation type="submission" date="2024-02" db="EMBL/GenBank/DDBJ databases">
        <title>Chromosome-level genome assembly of the Eurasian Minnow (Phoxinus phoxinus).</title>
        <authorList>
            <person name="Oriowo T.O."/>
            <person name="Martin S."/>
            <person name="Stange M."/>
            <person name="Chrysostomakis Y."/>
            <person name="Brown T."/>
            <person name="Winkler S."/>
            <person name="Kukowka S."/>
            <person name="Myers E.W."/>
            <person name="Bohne A."/>
        </authorList>
    </citation>
    <scope>NUCLEOTIDE SEQUENCE [LARGE SCALE GENOMIC DNA]</scope>
    <source>
        <strain evidence="1">ZFMK-TIS-60720</strain>
        <tissue evidence="1">Whole Organism</tissue>
    </source>
</reference>
<keyword evidence="2" id="KW-1185">Reference proteome</keyword>
<evidence type="ECO:0000313" key="1">
    <source>
        <dbReference type="EMBL" id="KAK7148187.1"/>
    </source>
</evidence>
<sequence>MQTSPNGLVCLTFSPGYSAKYTTYSLMDDITEKVVHFELVQVTESSSSVAMESTGLRRALNKIIDENIDVSVLTTDRSPSIRKIMRVEHQHIHHEFDVWHVAKGMIKKLASLSRYKDNRALQPWIKSIGNHLWFTCSSCRGDPDELIKRWKSLLYHICGVHSWIEDGEPQKCMHSELSSEEQRKKKWIDPTSRAFITLENLVLDKGLLKDLRQMALFKHTGKLEVFHSLLLKYCPKRIHFHYTSMLARTQLAVLDHNENVNRHQASTKTGTPRFNVVFPKHSKQWVARKLYESTSQNFRVELVRRVLQRRMDSSIVYKDSSSHLEIQPLPKNIAQQLKPSKEDTVSKHLSRFSK</sequence>
<dbReference type="EMBL" id="JAYKXH010000013">
    <property type="protein sequence ID" value="KAK7148187.1"/>
    <property type="molecule type" value="Genomic_DNA"/>
</dbReference>
<dbReference type="Proteomes" id="UP001364617">
    <property type="component" value="Unassembled WGS sequence"/>
</dbReference>
<dbReference type="PANTHER" id="PTHR31751:SF42">
    <property type="entry name" value="PROTEIN CBG10204"/>
    <property type="match status" value="1"/>
</dbReference>
<name>A0AAN9CRV2_9TELE</name>
<protein>
    <recommendedName>
        <fullName evidence="3">Transposase</fullName>
    </recommendedName>
</protein>
<comment type="caution">
    <text evidence="1">The sequence shown here is derived from an EMBL/GenBank/DDBJ whole genome shotgun (WGS) entry which is preliminary data.</text>
</comment>
<evidence type="ECO:0000313" key="2">
    <source>
        <dbReference type="Proteomes" id="UP001364617"/>
    </source>
</evidence>
<evidence type="ECO:0008006" key="3">
    <source>
        <dbReference type="Google" id="ProtNLM"/>
    </source>
</evidence>